<dbReference type="Proteomes" id="UP000663828">
    <property type="component" value="Unassembled WGS sequence"/>
</dbReference>
<reference evidence="1" key="1">
    <citation type="submission" date="2021-02" db="EMBL/GenBank/DDBJ databases">
        <authorList>
            <person name="Nowell W R."/>
        </authorList>
    </citation>
    <scope>NUCLEOTIDE SEQUENCE</scope>
</reference>
<proteinExistence type="predicted"/>
<accession>A0A816CJ84</accession>
<evidence type="ECO:0000313" key="1">
    <source>
        <dbReference type="EMBL" id="CAF1622823.1"/>
    </source>
</evidence>
<name>A0A816CJ84_ADIRI</name>
<sequence length="28" mass="3080">MVKDTVQQVGYFSFMICDGGGGSRIVRQ</sequence>
<dbReference type="AlphaFoldDB" id="A0A816CJ84"/>
<feature type="non-terminal residue" evidence="1">
    <location>
        <position position="1"/>
    </location>
</feature>
<dbReference type="EMBL" id="CAJNOR010007760">
    <property type="protein sequence ID" value="CAF1622823.1"/>
    <property type="molecule type" value="Genomic_DNA"/>
</dbReference>
<protein>
    <submittedName>
        <fullName evidence="1">Uncharacterized protein</fullName>
    </submittedName>
</protein>
<evidence type="ECO:0000313" key="2">
    <source>
        <dbReference type="Proteomes" id="UP000663828"/>
    </source>
</evidence>
<keyword evidence="2" id="KW-1185">Reference proteome</keyword>
<comment type="caution">
    <text evidence="1">The sequence shown here is derived from an EMBL/GenBank/DDBJ whole genome shotgun (WGS) entry which is preliminary data.</text>
</comment>
<organism evidence="1 2">
    <name type="scientific">Adineta ricciae</name>
    <name type="common">Rotifer</name>
    <dbReference type="NCBI Taxonomy" id="249248"/>
    <lineage>
        <taxon>Eukaryota</taxon>
        <taxon>Metazoa</taxon>
        <taxon>Spiralia</taxon>
        <taxon>Gnathifera</taxon>
        <taxon>Rotifera</taxon>
        <taxon>Eurotatoria</taxon>
        <taxon>Bdelloidea</taxon>
        <taxon>Adinetida</taxon>
        <taxon>Adinetidae</taxon>
        <taxon>Adineta</taxon>
    </lineage>
</organism>
<gene>
    <name evidence="1" type="ORF">XAT740_LOCUS50481</name>
</gene>